<gene>
    <name evidence="7" type="ORF">H4W79_002755</name>
</gene>
<evidence type="ECO:0000313" key="7">
    <source>
        <dbReference type="EMBL" id="MBE1458541.1"/>
    </source>
</evidence>
<dbReference type="Pfam" id="PF00384">
    <property type="entry name" value="Molybdopterin"/>
    <property type="match status" value="1"/>
</dbReference>
<keyword evidence="3" id="KW-0560">Oxidoreductase</keyword>
<dbReference type="SMART" id="SM00926">
    <property type="entry name" value="Molybdop_Fe4S4"/>
    <property type="match status" value="1"/>
</dbReference>
<evidence type="ECO:0000256" key="4">
    <source>
        <dbReference type="ARBA" id="ARBA00023004"/>
    </source>
</evidence>
<keyword evidence="8" id="KW-1185">Reference proteome</keyword>
<keyword evidence="2" id="KW-0479">Metal-binding</keyword>
<keyword evidence="4" id="KW-0408">Iron</keyword>
<evidence type="ECO:0000256" key="5">
    <source>
        <dbReference type="ARBA" id="ARBA00023014"/>
    </source>
</evidence>
<evidence type="ECO:0000259" key="6">
    <source>
        <dbReference type="PROSITE" id="PS51669"/>
    </source>
</evidence>
<dbReference type="Gene3D" id="2.40.40.20">
    <property type="match status" value="1"/>
</dbReference>
<dbReference type="Gene3D" id="3.40.228.10">
    <property type="entry name" value="Dimethylsulfoxide Reductase, domain 2"/>
    <property type="match status" value="1"/>
</dbReference>
<dbReference type="RefSeq" id="WP_191269562.1">
    <property type="nucleotide sequence ID" value="NZ_BMXJ01000003.1"/>
</dbReference>
<name>A0ABR9HHN4_9ACTN</name>
<feature type="domain" description="4Fe-4S Mo/W bis-MGD-type" evidence="6">
    <location>
        <begin position="1"/>
        <end position="57"/>
    </location>
</feature>
<dbReference type="PANTHER" id="PTHR43105:SF9">
    <property type="entry name" value="NADPH-FE(3+) OXIDOREDUCTASE SUBUNIT ALPHA"/>
    <property type="match status" value="1"/>
</dbReference>
<accession>A0ABR9HHN4</accession>
<proteinExistence type="predicted"/>
<dbReference type="InterPro" id="IPR006963">
    <property type="entry name" value="Mopterin_OxRdtase_4Fe-4S_dom"/>
</dbReference>
<dbReference type="InterPro" id="IPR006656">
    <property type="entry name" value="Mopterin_OxRdtase"/>
</dbReference>
<evidence type="ECO:0000313" key="8">
    <source>
        <dbReference type="Proteomes" id="UP000598217"/>
    </source>
</evidence>
<dbReference type="EMBL" id="JADBDY010000001">
    <property type="protein sequence ID" value="MBE1458541.1"/>
    <property type="molecule type" value="Genomic_DNA"/>
</dbReference>
<evidence type="ECO:0000256" key="3">
    <source>
        <dbReference type="ARBA" id="ARBA00023002"/>
    </source>
</evidence>
<dbReference type="InterPro" id="IPR050123">
    <property type="entry name" value="Prok_molybdopt-oxidoreductase"/>
</dbReference>
<evidence type="ECO:0000256" key="1">
    <source>
        <dbReference type="ARBA" id="ARBA00022485"/>
    </source>
</evidence>
<keyword evidence="1" id="KW-0004">4Fe-4S</keyword>
<dbReference type="SUPFAM" id="SSF50692">
    <property type="entry name" value="ADC-like"/>
    <property type="match status" value="1"/>
</dbReference>
<reference evidence="7 8" key="1">
    <citation type="submission" date="2020-10" db="EMBL/GenBank/DDBJ databases">
        <title>Sequencing the genomes of 1000 actinobacteria strains.</title>
        <authorList>
            <person name="Klenk H.-P."/>
        </authorList>
    </citation>
    <scope>NUCLEOTIDE SEQUENCE [LARGE SCALE GENOMIC DNA]</scope>
    <source>
        <strain evidence="7 8">DSM 45157</strain>
    </source>
</reference>
<keyword evidence="5" id="KW-0411">Iron-sulfur</keyword>
<dbReference type="Gene3D" id="3.40.50.740">
    <property type="match status" value="1"/>
</dbReference>
<dbReference type="InterPro" id="IPR009010">
    <property type="entry name" value="Asp_de-COase-like_dom_sf"/>
</dbReference>
<dbReference type="Proteomes" id="UP000598217">
    <property type="component" value="Unassembled WGS sequence"/>
</dbReference>
<organism evidence="7 8">
    <name type="scientific">Nocardiopsis terrae</name>
    <dbReference type="NCBI Taxonomy" id="372655"/>
    <lineage>
        <taxon>Bacteria</taxon>
        <taxon>Bacillati</taxon>
        <taxon>Actinomycetota</taxon>
        <taxon>Actinomycetes</taxon>
        <taxon>Streptosporangiales</taxon>
        <taxon>Nocardiopsidaceae</taxon>
        <taxon>Nocardiopsis</taxon>
    </lineage>
</organism>
<evidence type="ECO:0000256" key="2">
    <source>
        <dbReference type="ARBA" id="ARBA00022723"/>
    </source>
</evidence>
<dbReference type="PROSITE" id="PS51669">
    <property type="entry name" value="4FE4S_MOW_BIS_MGD"/>
    <property type="match status" value="1"/>
</dbReference>
<dbReference type="Pfam" id="PF04879">
    <property type="entry name" value="Molybdop_Fe4S4"/>
    <property type="match status" value="1"/>
</dbReference>
<dbReference type="InterPro" id="IPR006657">
    <property type="entry name" value="MoPterin_dinucl-bd_dom"/>
</dbReference>
<dbReference type="Pfam" id="PF01568">
    <property type="entry name" value="Molydop_binding"/>
    <property type="match status" value="1"/>
</dbReference>
<protein>
    <submittedName>
        <fullName evidence="7">Anaerobic selenocysteine-containing dehydrogenase</fullName>
    </submittedName>
</protein>
<sequence>METALRICPLCEATCGLTLTIDAGRLTGARGDRQDVFSAGFVCPKGATLPALDNDPDRLRRPMIRDGEHWREVDWPEAFAAVDAGLTGVIERHGRQAVASYLGNPNVHTLAGQLYSSLLARTIASTNVYSASTVDQMPKHVSCGLMFGDPYAIPVPDLDRTDHLLMLGANPLESNGSLCTAPDFPGRLKALRARGGRLVVVDPRRTRTADLADEHVPVRPGSDAYLLFAMVHTLVAENLADPGGLAEHTDGLDELRALAEAFTPEAVAPVCGIGAEQIRGLARDLAAAPSAAVYGRLGTTAAQYGTLTSWLVDVLNLLTGNLDRPGGAMFPQPAHRGPVSGRTRPFRVGRWHSRVRGLPEAKGEFPAVTLVDEIATPGPGQVRALVTVAGNPVLSTPGGERLGTALPDLEFMVSVDPYLNETTRHAHVILPPAPPSRSSHFDLAFNELSVRNNVRYSPPALPLGEGEADEGEILRRLVQIAAGQGPDADPDTVDEAEIARLLARAVADPESPVHGRDPAELAALLPRGSWAERRVDLFLRLGAYGDAFGARPEGLTLRSLLDAPHGIDLGALRPRVPGILATASGRIEACPPPIAEDVARLRDGLAERRESLVLVGRRHLRSNNSWGHNVPRLNGGSNTCTLHVHPEDAARLGLSDGGTATVRSGAGAVQAPVECTDTVAPGVVSLPHGWGHGVRGTRLSVAAQNPGVNVNAVTDPSVVDPLSGNAVLNGIPVSVLAHQ</sequence>
<dbReference type="SUPFAM" id="SSF53706">
    <property type="entry name" value="Formate dehydrogenase/DMSO reductase, domains 1-3"/>
    <property type="match status" value="1"/>
</dbReference>
<dbReference type="PANTHER" id="PTHR43105">
    <property type="entry name" value="RESPIRATORY NITRATE REDUCTASE"/>
    <property type="match status" value="1"/>
</dbReference>
<dbReference type="Gene3D" id="2.20.25.90">
    <property type="entry name" value="ADC-like domains"/>
    <property type="match status" value="1"/>
</dbReference>
<comment type="caution">
    <text evidence="7">The sequence shown here is derived from an EMBL/GenBank/DDBJ whole genome shotgun (WGS) entry which is preliminary data.</text>
</comment>